<proteinExistence type="inferred from homology"/>
<dbReference type="InterPro" id="IPR004603">
    <property type="entry name" value="DNA_mismatch_endonuc_vsr"/>
</dbReference>
<dbReference type="Pfam" id="PF03852">
    <property type="entry name" value="Vsr"/>
    <property type="match status" value="1"/>
</dbReference>
<dbReference type="RefSeq" id="WP_181473174.1">
    <property type="nucleotide sequence ID" value="NZ_JACEFG010000003.1"/>
</dbReference>
<dbReference type="SUPFAM" id="SSF52980">
    <property type="entry name" value="Restriction endonuclease-like"/>
    <property type="match status" value="1"/>
</dbReference>
<dbReference type="EMBL" id="JACEFG010000003">
    <property type="protein sequence ID" value="MBA2176139.1"/>
    <property type="molecule type" value="Genomic_DNA"/>
</dbReference>
<dbReference type="InterPro" id="IPR011335">
    <property type="entry name" value="Restrct_endonuc-II-like"/>
</dbReference>
<keyword evidence="5 6" id="KW-0234">DNA repair</keyword>
<name>A0A838CWC5_9BACI</name>
<sequence>MTDIMTKEQRKKTMSRIKAKSKLEDKVSKALWNKGYRFRKNVKKLRGTPDIVIQKYKIVIFIDSCYWHACPIHGSTPKTNTEFWENKFEKNKARDKRDNEYYREKGWHILRVWEHDLKKGKFEETIEWIAQFIDESKKQEGATES</sequence>
<keyword evidence="2 6" id="KW-0255">Endonuclease</keyword>
<evidence type="ECO:0000256" key="1">
    <source>
        <dbReference type="ARBA" id="ARBA00022722"/>
    </source>
</evidence>
<accession>A0A838CWC5</accession>
<comment type="similarity">
    <text evidence="6">Belongs to the vsr family.</text>
</comment>
<evidence type="ECO:0000256" key="5">
    <source>
        <dbReference type="ARBA" id="ARBA00023204"/>
    </source>
</evidence>
<evidence type="ECO:0000313" key="8">
    <source>
        <dbReference type="Proteomes" id="UP000571017"/>
    </source>
</evidence>
<dbReference type="GO" id="GO:0016787">
    <property type="term" value="F:hydrolase activity"/>
    <property type="evidence" value="ECO:0007669"/>
    <property type="project" value="UniProtKB-KW"/>
</dbReference>
<dbReference type="GO" id="GO:0006298">
    <property type="term" value="P:mismatch repair"/>
    <property type="evidence" value="ECO:0007669"/>
    <property type="project" value="UniProtKB-UniRule"/>
</dbReference>
<evidence type="ECO:0000256" key="3">
    <source>
        <dbReference type="ARBA" id="ARBA00022763"/>
    </source>
</evidence>
<keyword evidence="1 6" id="KW-0540">Nuclease</keyword>
<dbReference type="NCBIfam" id="TIGR00632">
    <property type="entry name" value="vsr"/>
    <property type="match status" value="1"/>
</dbReference>
<comment type="function">
    <text evidence="6">May nick specific sequences that contain T:G mispairs resulting from m5C-deamination.</text>
</comment>
<evidence type="ECO:0000256" key="6">
    <source>
        <dbReference type="PIRNR" id="PIRNR018267"/>
    </source>
</evidence>
<keyword evidence="8" id="KW-1185">Reference proteome</keyword>
<dbReference type="AlphaFoldDB" id="A0A838CWC5"/>
<dbReference type="Gene3D" id="3.40.960.10">
    <property type="entry name" value="VSR Endonuclease"/>
    <property type="match status" value="1"/>
</dbReference>
<reference evidence="7 8" key="1">
    <citation type="journal article" date="2004" name="Extremophiles">
        <title>Halobacillus locisalis sp. nov., a halophilic bacterium isolated from a marine solar saltern of the Yellow Sea in Korea.</title>
        <authorList>
            <person name="Yoon J.H."/>
            <person name="Kang K.H."/>
            <person name="Oh T.K."/>
            <person name="Park Y.H."/>
        </authorList>
    </citation>
    <scope>NUCLEOTIDE SEQUENCE [LARGE SCALE GENOMIC DNA]</scope>
    <source>
        <strain evidence="7 8">KCTC 3788</strain>
    </source>
</reference>
<gene>
    <name evidence="7" type="ORF">H0266_14680</name>
</gene>
<dbReference type="CDD" id="cd00221">
    <property type="entry name" value="Vsr"/>
    <property type="match status" value="1"/>
</dbReference>
<dbReference type="PIRSF" id="PIRSF018267">
    <property type="entry name" value="VSR_endonuc"/>
    <property type="match status" value="1"/>
</dbReference>
<dbReference type="EC" id="3.1.-.-" evidence="6"/>
<evidence type="ECO:0000313" key="7">
    <source>
        <dbReference type="EMBL" id="MBA2176139.1"/>
    </source>
</evidence>
<comment type="caution">
    <text evidence="7">The sequence shown here is derived from an EMBL/GenBank/DDBJ whole genome shotgun (WGS) entry which is preliminary data.</text>
</comment>
<evidence type="ECO:0000256" key="2">
    <source>
        <dbReference type="ARBA" id="ARBA00022759"/>
    </source>
</evidence>
<protein>
    <recommendedName>
        <fullName evidence="6">Very short patch repair endonuclease</fullName>
        <ecNumber evidence="6">3.1.-.-</ecNumber>
    </recommendedName>
</protein>
<dbReference type="GO" id="GO:0004519">
    <property type="term" value="F:endonuclease activity"/>
    <property type="evidence" value="ECO:0007669"/>
    <property type="project" value="UniProtKB-KW"/>
</dbReference>
<dbReference type="Proteomes" id="UP000571017">
    <property type="component" value="Unassembled WGS sequence"/>
</dbReference>
<keyword evidence="3 6" id="KW-0227">DNA damage</keyword>
<organism evidence="7 8">
    <name type="scientific">Halobacillus locisalis</name>
    <dbReference type="NCBI Taxonomy" id="220753"/>
    <lineage>
        <taxon>Bacteria</taxon>
        <taxon>Bacillati</taxon>
        <taxon>Bacillota</taxon>
        <taxon>Bacilli</taxon>
        <taxon>Bacillales</taxon>
        <taxon>Bacillaceae</taxon>
        <taxon>Halobacillus</taxon>
    </lineage>
</organism>
<evidence type="ECO:0000256" key="4">
    <source>
        <dbReference type="ARBA" id="ARBA00022801"/>
    </source>
</evidence>
<keyword evidence="4 6" id="KW-0378">Hydrolase</keyword>